<sequence length="135" mass="14958">MVIPEGFELVVTDSSVYASGGRDAELPGRFIDTASGLYVDLFEFFPTTLTIVSPGAGTNITIDLLAPRASVCWGGCRRCTVPGLFTVPTEWIYPLSPCVFEGKILMCPLNTDKYLTLLYDNDYMESWAPWWQGMV</sequence>
<name>A0A1V9YSS9_ACHHY</name>
<gene>
    <name evidence="1" type="ORF">ACHHYP_20293</name>
</gene>
<dbReference type="EMBL" id="JNBR01001114">
    <property type="protein sequence ID" value="OQR88727.1"/>
    <property type="molecule type" value="Genomic_DNA"/>
</dbReference>
<dbReference type="OrthoDB" id="444255at2759"/>
<proteinExistence type="predicted"/>
<reference evidence="1 2" key="1">
    <citation type="journal article" date="2014" name="Genome Biol. Evol.">
        <title>The secreted proteins of Achlya hypogyna and Thraustotheca clavata identify the ancestral oomycete secretome and reveal gene acquisitions by horizontal gene transfer.</title>
        <authorList>
            <person name="Misner I."/>
            <person name="Blouin N."/>
            <person name="Leonard G."/>
            <person name="Richards T.A."/>
            <person name="Lane C.E."/>
        </authorList>
    </citation>
    <scope>NUCLEOTIDE SEQUENCE [LARGE SCALE GENOMIC DNA]</scope>
    <source>
        <strain evidence="1 2">ATCC 48635</strain>
    </source>
</reference>
<evidence type="ECO:0000313" key="2">
    <source>
        <dbReference type="Proteomes" id="UP000243579"/>
    </source>
</evidence>
<organism evidence="1 2">
    <name type="scientific">Achlya hypogyna</name>
    <name type="common">Oomycete</name>
    <name type="synonym">Protoachlya hypogyna</name>
    <dbReference type="NCBI Taxonomy" id="1202772"/>
    <lineage>
        <taxon>Eukaryota</taxon>
        <taxon>Sar</taxon>
        <taxon>Stramenopiles</taxon>
        <taxon>Oomycota</taxon>
        <taxon>Saprolegniomycetes</taxon>
        <taxon>Saprolegniales</taxon>
        <taxon>Achlyaceae</taxon>
        <taxon>Achlya</taxon>
    </lineage>
</organism>
<accession>A0A1V9YSS9</accession>
<keyword evidence="2" id="KW-1185">Reference proteome</keyword>
<evidence type="ECO:0000313" key="1">
    <source>
        <dbReference type="EMBL" id="OQR88727.1"/>
    </source>
</evidence>
<comment type="caution">
    <text evidence="1">The sequence shown here is derived from an EMBL/GenBank/DDBJ whole genome shotgun (WGS) entry which is preliminary data.</text>
</comment>
<protein>
    <submittedName>
        <fullName evidence="1">Uncharacterized protein</fullName>
    </submittedName>
</protein>
<dbReference type="AlphaFoldDB" id="A0A1V9YSS9"/>
<dbReference type="STRING" id="1202772.A0A1V9YSS9"/>
<dbReference type="Proteomes" id="UP000243579">
    <property type="component" value="Unassembled WGS sequence"/>
</dbReference>